<dbReference type="Proteomes" id="UP000283269">
    <property type="component" value="Unassembled WGS sequence"/>
</dbReference>
<dbReference type="Gene3D" id="1.10.10.2360">
    <property type="match status" value="1"/>
</dbReference>
<name>A0A409XNP7_PSICY</name>
<evidence type="ECO:0000313" key="1">
    <source>
        <dbReference type="EMBL" id="PPQ92419.1"/>
    </source>
</evidence>
<organism evidence="1 2">
    <name type="scientific">Psilocybe cyanescens</name>
    <dbReference type="NCBI Taxonomy" id="93625"/>
    <lineage>
        <taxon>Eukaryota</taxon>
        <taxon>Fungi</taxon>
        <taxon>Dikarya</taxon>
        <taxon>Basidiomycota</taxon>
        <taxon>Agaricomycotina</taxon>
        <taxon>Agaricomycetes</taxon>
        <taxon>Agaricomycetidae</taxon>
        <taxon>Agaricales</taxon>
        <taxon>Agaricineae</taxon>
        <taxon>Strophariaceae</taxon>
        <taxon>Psilocybe</taxon>
    </lineage>
</organism>
<protein>
    <submittedName>
        <fullName evidence="1">Uncharacterized protein</fullName>
    </submittedName>
</protein>
<sequence>MPSFHTSENISFDASWEDLESDRVNPYVGNVLARNGTSRKQLRASQHTPKSERMIAGNKRVAKYRTIQGYKAGGGQVLQSITATPALKQSSFEELRVECYLQSFIAKGCSPSPVDPIKTPWNVIPPMYNAFVDTIEDEDDADLFLSDVIMKD</sequence>
<dbReference type="EMBL" id="NHYD01001045">
    <property type="protein sequence ID" value="PPQ92419.1"/>
    <property type="molecule type" value="Genomic_DNA"/>
</dbReference>
<proteinExistence type="predicted"/>
<dbReference type="InParanoid" id="A0A409XNP7"/>
<comment type="caution">
    <text evidence="1">The sequence shown here is derived from an EMBL/GenBank/DDBJ whole genome shotgun (WGS) entry which is preliminary data.</text>
</comment>
<evidence type="ECO:0000313" key="2">
    <source>
        <dbReference type="Proteomes" id="UP000283269"/>
    </source>
</evidence>
<gene>
    <name evidence="1" type="ORF">CVT25_008640</name>
</gene>
<reference evidence="1 2" key="1">
    <citation type="journal article" date="2018" name="Evol. Lett.">
        <title>Horizontal gene cluster transfer increased hallucinogenic mushroom diversity.</title>
        <authorList>
            <person name="Reynolds H.T."/>
            <person name="Vijayakumar V."/>
            <person name="Gluck-Thaler E."/>
            <person name="Korotkin H.B."/>
            <person name="Matheny P.B."/>
            <person name="Slot J.C."/>
        </authorList>
    </citation>
    <scope>NUCLEOTIDE SEQUENCE [LARGE SCALE GENOMIC DNA]</scope>
    <source>
        <strain evidence="1 2">2631</strain>
    </source>
</reference>
<keyword evidence="2" id="KW-1185">Reference proteome</keyword>
<dbReference type="AlphaFoldDB" id="A0A409XNP7"/>
<dbReference type="OrthoDB" id="2604709at2759"/>
<accession>A0A409XNP7</accession>